<sequence length="558" mass="64888">MIQSTNIRVPLFPSIICNSMDINNSKALSSNAKPILMILKGIEKRNFLFIFKQGDDLRRDAVVLQLVQFMQEIWFRENLDLRMVTYFVIPTAKNEGIIEVVTGCKSLNEIHQLVRPGIASISQSDAITHWIQKQNPGEAEYQIALDNFIRSSAGWCVATYVLGIGDRHNDNILVNECGKIFHIDFGKIMGDLQLFMNINRDKSPFVLTESMLRMSITSESPMSQDSYDFVLGRLHLNMEDDQKACDFFSQLINKSAKSIWTQINFSAHVCVQNLFNSKILYRKENEAFSFTTQTHNFQTDGKIKKVELTCFEKWSDPVKVYMYVFDVTRLNNLKSTVYRSFEEICQLYRLLVEKFPNSRIPSFETKNGFIFAQRKAAVKRRERIIKLFDSLFELKDKKVKESDFMYTFFHPIHRDTDPESLRNERNMKYHQPPQIQVTISTNDVNMKIEIQNAKYLSLRSDGSAPDTYVQINFGNKQYKTEVIKGTTSPTYNKFFNIKFNDQKQMKKASIELNVYQKQLKSNSDILLCSSTINCWTVFKSKPNQFNEYHLSLILLQSL</sequence>
<organism evidence="1 2">
    <name type="scientific">Panagrolaimus sp. ES5</name>
    <dbReference type="NCBI Taxonomy" id="591445"/>
    <lineage>
        <taxon>Eukaryota</taxon>
        <taxon>Metazoa</taxon>
        <taxon>Ecdysozoa</taxon>
        <taxon>Nematoda</taxon>
        <taxon>Chromadorea</taxon>
        <taxon>Rhabditida</taxon>
        <taxon>Tylenchina</taxon>
        <taxon>Panagrolaimomorpha</taxon>
        <taxon>Panagrolaimoidea</taxon>
        <taxon>Panagrolaimidae</taxon>
        <taxon>Panagrolaimus</taxon>
    </lineage>
</organism>
<evidence type="ECO:0000313" key="2">
    <source>
        <dbReference type="WBParaSite" id="ES5_v2.g17571.t1"/>
    </source>
</evidence>
<reference evidence="2" key="1">
    <citation type="submission" date="2022-11" db="UniProtKB">
        <authorList>
            <consortium name="WormBaseParasite"/>
        </authorList>
    </citation>
    <scope>IDENTIFICATION</scope>
</reference>
<dbReference type="Proteomes" id="UP000887579">
    <property type="component" value="Unplaced"/>
</dbReference>
<protein>
    <submittedName>
        <fullName evidence="2">Phosphatidylinositol 3-kinase</fullName>
    </submittedName>
</protein>
<name>A0AC34FJS9_9BILA</name>
<dbReference type="WBParaSite" id="ES5_v2.g17571.t1">
    <property type="protein sequence ID" value="ES5_v2.g17571.t1"/>
    <property type="gene ID" value="ES5_v2.g17571"/>
</dbReference>
<proteinExistence type="predicted"/>
<accession>A0AC34FJS9</accession>
<evidence type="ECO:0000313" key="1">
    <source>
        <dbReference type="Proteomes" id="UP000887579"/>
    </source>
</evidence>